<reference evidence="2" key="1">
    <citation type="journal article" date="2019" name="Environ. Microbiol.">
        <title>Fungal ecological strategies reflected in gene transcription - a case study of two litter decomposers.</title>
        <authorList>
            <person name="Barbi F."/>
            <person name="Kohler A."/>
            <person name="Barry K."/>
            <person name="Baskaran P."/>
            <person name="Daum C."/>
            <person name="Fauchery L."/>
            <person name="Ihrmark K."/>
            <person name="Kuo A."/>
            <person name="LaButti K."/>
            <person name="Lipzen A."/>
            <person name="Morin E."/>
            <person name="Grigoriev I.V."/>
            <person name="Henrissat B."/>
            <person name="Lindahl B."/>
            <person name="Martin F."/>
        </authorList>
    </citation>
    <scope>NUCLEOTIDE SEQUENCE</scope>
    <source>
        <strain evidence="2">JB14</strain>
    </source>
</reference>
<feature type="chain" id="PRO_5025688693" evidence="1">
    <location>
        <begin position="20"/>
        <end position="127"/>
    </location>
</feature>
<feature type="signal peptide" evidence="1">
    <location>
        <begin position="1"/>
        <end position="19"/>
    </location>
</feature>
<evidence type="ECO:0000313" key="2">
    <source>
        <dbReference type="EMBL" id="KAE9407106.1"/>
    </source>
</evidence>
<gene>
    <name evidence="2" type="ORF">BT96DRAFT_914967</name>
</gene>
<evidence type="ECO:0000313" key="3">
    <source>
        <dbReference type="Proteomes" id="UP000799118"/>
    </source>
</evidence>
<keyword evidence="3" id="KW-1185">Reference proteome</keyword>
<dbReference type="EMBL" id="ML769398">
    <property type="protein sequence ID" value="KAE9407106.1"/>
    <property type="molecule type" value="Genomic_DNA"/>
</dbReference>
<accession>A0A6A4I922</accession>
<evidence type="ECO:0000256" key="1">
    <source>
        <dbReference type="SAM" id="SignalP"/>
    </source>
</evidence>
<organism evidence="2 3">
    <name type="scientific">Gymnopus androsaceus JB14</name>
    <dbReference type="NCBI Taxonomy" id="1447944"/>
    <lineage>
        <taxon>Eukaryota</taxon>
        <taxon>Fungi</taxon>
        <taxon>Dikarya</taxon>
        <taxon>Basidiomycota</taxon>
        <taxon>Agaricomycotina</taxon>
        <taxon>Agaricomycetes</taxon>
        <taxon>Agaricomycetidae</taxon>
        <taxon>Agaricales</taxon>
        <taxon>Marasmiineae</taxon>
        <taxon>Omphalotaceae</taxon>
        <taxon>Gymnopus</taxon>
    </lineage>
</organism>
<dbReference type="OrthoDB" id="3043660at2759"/>
<protein>
    <submittedName>
        <fullName evidence="2">Uncharacterized protein</fullName>
    </submittedName>
</protein>
<keyword evidence="1" id="KW-0732">Signal</keyword>
<dbReference type="Proteomes" id="UP000799118">
    <property type="component" value="Unassembled WGS sequence"/>
</dbReference>
<sequence length="127" mass="13116">MRLSVAAVAAAVGAALVSAQEAARFGLVNVSPAGPLTANESITITYNSTSATNQPLFVDFYLEGTFSNGNAAPNLLISRNTYGASQTLLVQDATIPDISILGDVSYGLWAFVTFNQDGLTEIGGVEA</sequence>
<dbReference type="AlphaFoldDB" id="A0A6A4I922"/>
<name>A0A6A4I922_9AGAR</name>
<proteinExistence type="predicted"/>